<dbReference type="EMBL" id="MU842841">
    <property type="protein sequence ID" value="KAK2031317.1"/>
    <property type="molecule type" value="Genomic_DNA"/>
</dbReference>
<proteinExistence type="predicted"/>
<evidence type="ECO:0000313" key="3">
    <source>
        <dbReference type="Proteomes" id="UP001232148"/>
    </source>
</evidence>
<dbReference type="Proteomes" id="UP001232148">
    <property type="component" value="Unassembled WGS sequence"/>
</dbReference>
<evidence type="ECO:0000313" key="2">
    <source>
        <dbReference type="EMBL" id="KAK2031317.1"/>
    </source>
</evidence>
<name>A0AAD9M478_9PEZI</name>
<dbReference type="AlphaFoldDB" id="A0AAD9M478"/>
<keyword evidence="3" id="KW-1185">Reference proteome</keyword>
<protein>
    <submittedName>
        <fullName evidence="2">Uncharacterized protein</fullName>
    </submittedName>
</protein>
<feature type="region of interest" description="Disordered" evidence="1">
    <location>
        <begin position="118"/>
        <end position="139"/>
    </location>
</feature>
<reference evidence="2" key="1">
    <citation type="submission" date="2021-06" db="EMBL/GenBank/DDBJ databases">
        <title>Comparative genomics, transcriptomics and evolutionary studies reveal genomic signatures of adaptation to plant cell wall in hemibiotrophic fungi.</title>
        <authorList>
            <consortium name="DOE Joint Genome Institute"/>
            <person name="Baroncelli R."/>
            <person name="Diaz J.F."/>
            <person name="Benocci T."/>
            <person name="Peng M."/>
            <person name="Battaglia E."/>
            <person name="Haridas S."/>
            <person name="Andreopoulos W."/>
            <person name="Labutti K."/>
            <person name="Pangilinan J."/>
            <person name="Floch G.L."/>
            <person name="Makela M.R."/>
            <person name="Henrissat B."/>
            <person name="Grigoriev I.V."/>
            <person name="Crouch J.A."/>
            <person name="De Vries R.P."/>
            <person name="Sukno S.A."/>
            <person name="Thon M.R."/>
        </authorList>
    </citation>
    <scope>NUCLEOTIDE SEQUENCE</scope>
    <source>
        <strain evidence="2">MAFF235873</strain>
    </source>
</reference>
<organism evidence="2 3">
    <name type="scientific">Colletotrichum zoysiae</name>
    <dbReference type="NCBI Taxonomy" id="1216348"/>
    <lineage>
        <taxon>Eukaryota</taxon>
        <taxon>Fungi</taxon>
        <taxon>Dikarya</taxon>
        <taxon>Ascomycota</taxon>
        <taxon>Pezizomycotina</taxon>
        <taxon>Sordariomycetes</taxon>
        <taxon>Hypocreomycetidae</taxon>
        <taxon>Glomerellales</taxon>
        <taxon>Glomerellaceae</taxon>
        <taxon>Colletotrichum</taxon>
        <taxon>Colletotrichum graminicola species complex</taxon>
    </lineage>
</organism>
<accession>A0AAD9M478</accession>
<comment type="caution">
    <text evidence="2">The sequence shown here is derived from an EMBL/GenBank/DDBJ whole genome shotgun (WGS) entry which is preliminary data.</text>
</comment>
<sequence>MLLNTYIRHRSVWSLGVGRSVECICQRMPKPIIRPILFIRQASTRLYTPPHASFSLFLSLLIERARTPSKPGSPSSLSAPPRRCGLSAQPFLRAYLRLLTWYRVFNLSISLARSRAAPDQNQQASEARMPTSTRRSRQPPPIRLSVTVRWVDTYLPTLPI</sequence>
<gene>
    <name evidence="2" type="ORF">LX32DRAFT_279345</name>
</gene>
<evidence type="ECO:0000256" key="1">
    <source>
        <dbReference type="SAM" id="MobiDB-lite"/>
    </source>
</evidence>